<evidence type="ECO:0000313" key="2">
    <source>
        <dbReference type="Proteomes" id="UP000318053"/>
    </source>
</evidence>
<dbReference type="RefSeq" id="WP_146390301.1">
    <property type="nucleotide sequence ID" value="NZ_SJPK01000002.1"/>
</dbReference>
<reference evidence="1 2" key="1">
    <citation type="submission" date="2019-02" db="EMBL/GenBank/DDBJ databases">
        <title>Deep-cultivation of Planctomycetes and their phenomic and genomic characterization uncovers novel biology.</title>
        <authorList>
            <person name="Wiegand S."/>
            <person name="Jogler M."/>
            <person name="Boedeker C."/>
            <person name="Pinto D."/>
            <person name="Vollmers J."/>
            <person name="Rivas-Marin E."/>
            <person name="Kohn T."/>
            <person name="Peeters S.H."/>
            <person name="Heuer A."/>
            <person name="Rast P."/>
            <person name="Oberbeckmann S."/>
            <person name="Bunk B."/>
            <person name="Jeske O."/>
            <person name="Meyerdierks A."/>
            <person name="Storesund J.E."/>
            <person name="Kallscheuer N."/>
            <person name="Luecker S."/>
            <person name="Lage O.M."/>
            <person name="Pohl T."/>
            <person name="Merkel B.J."/>
            <person name="Hornburger P."/>
            <person name="Mueller R.-W."/>
            <person name="Bruemmer F."/>
            <person name="Labrenz M."/>
            <person name="Spormann A.M."/>
            <person name="Op Den Camp H."/>
            <person name="Overmann J."/>
            <person name="Amann R."/>
            <person name="Jetten M.S.M."/>
            <person name="Mascher T."/>
            <person name="Medema M.H."/>
            <person name="Devos D.P."/>
            <person name="Kaster A.-K."/>
            <person name="Ovreas L."/>
            <person name="Rohde M."/>
            <person name="Galperin M.Y."/>
            <person name="Jogler C."/>
        </authorList>
    </citation>
    <scope>NUCLEOTIDE SEQUENCE [LARGE SCALE GENOMIC DNA]</scope>
    <source>
        <strain evidence="1 2">CA85</strain>
    </source>
</reference>
<comment type="caution">
    <text evidence="1">The sequence shown here is derived from an EMBL/GenBank/DDBJ whole genome shotgun (WGS) entry which is preliminary data.</text>
</comment>
<organism evidence="1 2">
    <name type="scientific">Allorhodopirellula solitaria</name>
    <dbReference type="NCBI Taxonomy" id="2527987"/>
    <lineage>
        <taxon>Bacteria</taxon>
        <taxon>Pseudomonadati</taxon>
        <taxon>Planctomycetota</taxon>
        <taxon>Planctomycetia</taxon>
        <taxon>Pirellulales</taxon>
        <taxon>Pirellulaceae</taxon>
        <taxon>Allorhodopirellula</taxon>
    </lineage>
</organism>
<sequence>MEIDLNDGTLFGNDAAEDEATDVFNAYFLPRSEVTDFMDGTMQFRFLRAYRGEGKSAIIRHVSHENAGVGIWGTKVTGSSISPNISSADPNVWNREWQRSILNSLAAEIGRNIGFAWSDDGMSLVEEAERSGYKQRSFVSSILRRLKIEGVPEMIEPTSSAHVPRIQRYLDGQDPIWLFVDDIDEDFQNTDQFRQRVSAFFSACRHLANAIPQLVIRTSIRPNVWRILRAHSESLSKVDQYALDLNWTEGTIRGIVAKRIEGYLIRNNRSELISRFEKQKGRVREESLCELAFENPMEWGYNRQTSTPKHRHPSTVLATLSRQRPRWLVELCRLSTKNRRNSKNVVSLKDITGVLNEFGRERVEDLAAEYRSECPQVQEIINAFADTSEDFTTDQLMKTIKDRVLNGLPVKLASIGKVTKPMQIAGFLYEIGFLTAREDHNDGRYTHYSFAEQPELLHNRTNVDRGLSWEIHPVFRQTLRVRNSSGKLRR</sequence>
<dbReference type="NCBIfam" id="NF047389">
    <property type="entry name" value="ATPase_Sll1717"/>
    <property type="match status" value="1"/>
</dbReference>
<dbReference type="OrthoDB" id="1550553at2"/>
<dbReference type="EMBL" id="SJPK01000002">
    <property type="protein sequence ID" value="TWT74307.1"/>
    <property type="molecule type" value="Genomic_DNA"/>
</dbReference>
<protein>
    <submittedName>
        <fullName evidence="1">Uncharacterized protein</fullName>
    </submittedName>
</protein>
<name>A0A5C5YF08_9BACT</name>
<dbReference type="InterPro" id="IPR059206">
    <property type="entry name" value="Sll1717-like"/>
</dbReference>
<evidence type="ECO:0000313" key="1">
    <source>
        <dbReference type="EMBL" id="TWT74307.1"/>
    </source>
</evidence>
<gene>
    <name evidence="1" type="ORF">CA85_11940</name>
</gene>
<keyword evidence="2" id="KW-1185">Reference proteome</keyword>
<proteinExistence type="predicted"/>
<dbReference type="Proteomes" id="UP000318053">
    <property type="component" value="Unassembled WGS sequence"/>
</dbReference>
<dbReference type="AlphaFoldDB" id="A0A5C5YF08"/>
<accession>A0A5C5YF08</accession>